<evidence type="ECO:0000313" key="5">
    <source>
        <dbReference type="EMBL" id="KAJ3035743.1"/>
    </source>
</evidence>
<dbReference type="InterPro" id="IPR037679">
    <property type="entry name" value="Apc5"/>
</dbReference>
<keyword evidence="4" id="KW-0131">Cell cycle</keyword>
<keyword evidence="3" id="KW-0833">Ubl conjugation pathway</keyword>
<dbReference type="GO" id="GO:0045842">
    <property type="term" value="P:positive regulation of mitotic metaphase/anaphase transition"/>
    <property type="evidence" value="ECO:0007669"/>
    <property type="project" value="TreeGrafter"/>
</dbReference>
<dbReference type="EMBL" id="JADGJD010002014">
    <property type="protein sequence ID" value="KAJ3035743.1"/>
    <property type="molecule type" value="Genomic_DNA"/>
</dbReference>
<evidence type="ECO:0000256" key="2">
    <source>
        <dbReference type="ARBA" id="ARBA00022776"/>
    </source>
</evidence>
<dbReference type="GO" id="GO:0031145">
    <property type="term" value="P:anaphase-promoting complex-dependent catabolic process"/>
    <property type="evidence" value="ECO:0007669"/>
    <property type="project" value="TreeGrafter"/>
</dbReference>
<comment type="caution">
    <text evidence="5">The sequence shown here is derived from an EMBL/GenBank/DDBJ whole genome shotgun (WGS) entry which is preliminary data.</text>
</comment>
<dbReference type="PANTHER" id="PTHR12830:SF9">
    <property type="entry name" value="ANAPHASE-PROMOTING COMPLEX SUBUNIT 5"/>
    <property type="match status" value="1"/>
</dbReference>
<reference evidence="5" key="1">
    <citation type="submission" date="2020-05" db="EMBL/GenBank/DDBJ databases">
        <title>Phylogenomic resolution of chytrid fungi.</title>
        <authorList>
            <person name="Stajich J.E."/>
            <person name="Amses K."/>
            <person name="Simmons R."/>
            <person name="Seto K."/>
            <person name="Myers J."/>
            <person name="Bonds A."/>
            <person name="Quandt C.A."/>
            <person name="Barry K."/>
            <person name="Liu P."/>
            <person name="Grigoriev I."/>
            <person name="Longcore J.E."/>
            <person name="James T.Y."/>
        </authorList>
    </citation>
    <scope>NUCLEOTIDE SEQUENCE</scope>
    <source>
        <strain evidence="5">JEL0318</strain>
    </source>
</reference>
<dbReference type="AlphaFoldDB" id="A0AAD5S1N8"/>
<accession>A0AAD5S1N8</accession>
<evidence type="ECO:0000256" key="4">
    <source>
        <dbReference type="ARBA" id="ARBA00023306"/>
    </source>
</evidence>
<dbReference type="GO" id="GO:0051301">
    <property type="term" value="P:cell division"/>
    <property type="evidence" value="ECO:0007669"/>
    <property type="project" value="UniProtKB-KW"/>
</dbReference>
<sequence length="312" mass="35081">KFRQSAKEGDYAKAIEMLNAGKERYPAFTSSEANIWMATALSILFERASGRHELSNAQQYASLFAALAEEVSEWRIVSEYQYASLARLEGRLEEAQGRFNKLIEDAKRKGSDTYQQAVPYYLQLAELHLDADDPYNAFPLVMTCILSASKYHMHLLVHHAKVVLAETLLHLNDNKKAADILKGVMPTILAHGDLQLRSMTLSVYAECLLTSAIGDVGLWPSVAPRVVRMLETAIQGFQKLGNLDGEFKAETLLALYYWAASEPERCQKHAATCRGLHVRKQQRRRAPPIQNVRQKLVEKEGVLHDLLANGEE</sequence>
<gene>
    <name evidence="5" type="primary">ANAPC5</name>
    <name evidence="5" type="ORF">HK097_004125</name>
</gene>
<organism evidence="5 6">
    <name type="scientific">Rhizophlyctis rosea</name>
    <dbReference type="NCBI Taxonomy" id="64517"/>
    <lineage>
        <taxon>Eukaryota</taxon>
        <taxon>Fungi</taxon>
        <taxon>Fungi incertae sedis</taxon>
        <taxon>Chytridiomycota</taxon>
        <taxon>Chytridiomycota incertae sedis</taxon>
        <taxon>Chytridiomycetes</taxon>
        <taxon>Rhizophlyctidales</taxon>
        <taxon>Rhizophlyctidaceae</taxon>
        <taxon>Rhizophlyctis</taxon>
    </lineage>
</organism>
<keyword evidence="2" id="KW-0498">Mitosis</keyword>
<protein>
    <submittedName>
        <fullName evidence="5">Anaphase-promoting complex subunit 5</fullName>
    </submittedName>
</protein>
<keyword evidence="6" id="KW-1185">Reference proteome</keyword>
<evidence type="ECO:0000256" key="1">
    <source>
        <dbReference type="ARBA" id="ARBA00022618"/>
    </source>
</evidence>
<feature type="non-terminal residue" evidence="5">
    <location>
        <position position="312"/>
    </location>
</feature>
<name>A0AAD5S1N8_9FUNG</name>
<keyword evidence="1" id="KW-0132">Cell division</keyword>
<dbReference type="InterPro" id="IPR011990">
    <property type="entry name" value="TPR-like_helical_dom_sf"/>
</dbReference>
<dbReference type="Proteomes" id="UP001212841">
    <property type="component" value="Unassembled WGS sequence"/>
</dbReference>
<proteinExistence type="predicted"/>
<dbReference type="GO" id="GO:0005680">
    <property type="term" value="C:anaphase-promoting complex"/>
    <property type="evidence" value="ECO:0007669"/>
    <property type="project" value="InterPro"/>
</dbReference>
<dbReference type="SUPFAM" id="SSF48452">
    <property type="entry name" value="TPR-like"/>
    <property type="match status" value="1"/>
</dbReference>
<evidence type="ECO:0000313" key="6">
    <source>
        <dbReference type="Proteomes" id="UP001212841"/>
    </source>
</evidence>
<dbReference type="GO" id="GO:0070979">
    <property type="term" value="P:protein K11-linked ubiquitination"/>
    <property type="evidence" value="ECO:0007669"/>
    <property type="project" value="TreeGrafter"/>
</dbReference>
<dbReference type="PANTHER" id="PTHR12830">
    <property type="entry name" value="ANAPHASE-PROMOTING COMPLEX SUBUNIT 5"/>
    <property type="match status" value="1"/>
</dbReference>
<evidence type="ECO:0000256" key="3">
    <source>
        <dbReference type="ARBA" id="ARBA00022786"/>
    </source>
</evidence>